<dbReference type="Proteomes" id="UP000076532">
    <property type="component" value="Unassembled WGS sequence"/>
</dbReference>
<proteinExistence type="predicted"/>
<organism evidence="2 3">
    <name type="scientific">Athelia psychrophila</name>
    <dbReference type="NCBI Taxonomy" id="1759441"/>
    <lineage>
        <taxon>Eukaryota</taxon>
        <taxon>Fungi</taxon>
        <taxon>Dikarya</taxon>
        <taxon>Basidiomycota</taxon>
        <taxon>Agaricomycotina</taxon>
        <taxon>Agaricomycetes</taxon>
        <taxon>Agaricomycetidae</taxon>
        <taxon>Atheliales</taxon>
        <taxon>Atheliaceae</taxon>
        <taxon>Athelia</taxon>
    </lineage>
</organism>
<protein>
    <submittedName>
        <fullName evidence="2">Uncharacterized protein</fullName>
    </submittedName>
</protein>
<feature type="region of interest" description="Disordered" evidence="1">
    <location>
        <begin position="149"/>
        <end position="184"/>
    </location>
</feature>
<keyword evidence="3" id="KW-1185">Reference proteome</keyword>
<sequence length="610" mass="67872">MVTTFDEAMLYPNDCFNTPPIEESFDTRFDKPTQKLEDRTQQYLVDFGLITGSSFGKPYKYRLLAGTDRSGILGDTRILSGSTELQEDGHLRAPLRADVVYGPLLLTTSVSSPARTRDYLDETETETSNNHAAAAAVAAAGIVASATPTADRGVDAPPTVGRNHETRRPAQGEGRLHLQTEPTPPCRDVAERARLIGPLQGVLLVRLPREGELGTVRLPSRYTSLDAIPPARPVGRYDPPADKSRLRDWYYTCKFVTVTRFPYHNWQTVAADNKLVIVGSDRRLLSQPGVKWLYKATGGNGLTHMATLMARIPEPDNTFYNLPEGALSLKIIPLDDFYVKFPKLRGPRAPAVVDYDATVLVWAAYKDENPASFCENYKVIPIVDAGSAKSTATGKSRRLVSKPPTRQPTQEVPSDPEEEMTLVAPQSPNEPWSPSAVPSPPRQMATKRARFDSPGPASHPRRSPTIVGKKRKATSNDHYTNPAAESPYRPTKALPARAVPRPVPSHHPHRSPIPRVISRESAPMLPPDRARDDHQYQLHTQHSRPHNDHSVRYHAAPQFAHSQPREDHSQYHHQEDPYHDDHLVPVMTYLIPIIMIPTPSTKLLTPTIYT</sequence>
<evidence type="ECO:0000313" key="2">
    <source>
        <dbReference type="EMBL" id="KZP08318.1"/>
    </source>
</evidence>
<feature type="region of interest" description="Disordered" evidence="1">
    <location>
        <begin position="388"/>
        <end position="549"/>
    </location>
</feature>
<name>A0A165X8X5_9AGAM</name>
<accession>A0A165X8X5</accession>
<evidence type="ECO:0000313" key="3">
    <source>
        <dbReference type="Proteomes" id="UP000076532"/>
    </source>
</evidence>
<dbReference type="EMBL" id="KV417724">
    <property type="protein sequence ID" value="KZP08318.1"/>
    <property type="molecule type" value="Genomic_DNA"/>
</dbReference>
<gene>
    <name evidence="2" type="ORF">FIBSPDRAFT_901345</name>
</gene>
<reference evidence="2 3" key="1">
    <citation type="journal article" date="2016" name="Mol. Biol. Evol.">
        <title>Comparative Genomics of Early-Diverging Mushroom-Forming Fungi Provides Insights into the Origins of Lignocellulose Decay Capabilities.</title>
        <authorList>
            <person name="Nagy L.G."/>
            <person name="Riley R."/>
            <person name="Tritt A."/>
            <person name="Adam C."/>
            <person name="Daum C."/>
            <person name="Floudas D."/>
            <person name="Sun H."/>
            <person name="Yadav J.S."/>
            <person name="Pangilinan J."/>
            <person name="Larsson K.H."/>
            <person name="Matsuura K."/>
            <person name="Barry K."/>
            <person name="Labutti K."/>
            <person name="Kuo R."/>
            <person name="Ohm R.A."/>
            <person name="Bhattacharya S.S."/>
            <person name="Shirouzu T."/>
            <person name="Yoshinaga Y."/>
            <person name="Martin F.M."/>
            <person name="Grigoriev I.V."/>
            <person name="Hibbett D.S."/>
        </authorList>
    </citation>
    <scope>NUCLEOTIDE SEQUENCE [LARGE SCALE GENOMIC DNA]</scope>
    <source>
        <strain evidence="2 3">CBS 109695</strain>
    </source>
</reference>
<evidence type="ECO:0000256" key="1">
    <source>
        <dbReference type="SAM" id="MobiDB-lite"/>
    </source>
</evidence>
<dbReference type="AlphaFoldDB" id="A0A165X8X5"/>
<feature type="compositionally biased region" description="Basic and acidic residues" evidence="1">
    <location>
        <begin position="162"/>
        <end position="178"/>
    </location>
</feature>